<evidence type="ECO:0000313" key="2">
    <source>
        <dbReference type="Proteomes" id="UP000612282"/>
    </source>
</evidence>
<sequence length="53" mass="5848">MTALNGANLYVLAVIEHTTRRIRILGASTRPATAWMAQTARHLVMDLEDVAAR</sequence>
<proteinExistence type="predicted"/>
<dbReference type="EMBL" id="BOMG01000131">
    <property type="protein sequence ID" value="GID61631.1"/>
    <property type="molecule type" value="Genomic_DNA"/>
</dbReference>
<reference evidence="1 2" key="1">
    <citation type="submission" date="2021-01" db="EMBL/GenBank/DDBJ databases">
        <title>Whole genome shotgun sequence of Actinoplanes couchii NBRC 106145.</title>
        <authorList>
            <person name="Komaki H."/>
            <person name="Tamura T."/>
        </authorList>
    </citation>
    <scope>NUCLEOTIDE SEQUENCE [LARGE SCALE GENOMIC DNA]</scope>
    <source>
        <strain evidence="1 2">NBRC 106145</strain>
    </source>
</reference>
<evidence type="ECO:0000313" key="1">
    <source>
        <dbReference type="EMBL" id="GID61631.1"/>
    </source>
</evidence>
<comment type="caution">
    <text evidence="1">The sequence shown here is derived from an EMBL/GenBank/DDBJ whole genome shotgun (WGS) entry which is preliminary data.</text>
</comment>
<keyword evidence="2" id="KW-1185">Reference proteome</keyword>
<evidence type="ECO:0008006" key="3">
    <source>
        <dbReference type="Google" id="ProtNLM"/>
    </source>
</evidence>
<protein>
    <recommendedName>
        <fullName evidence="3">Transposase</fullName>
    </recommendedName>
</protein>
<organism evidence="1 2">
    <name type="scientific">Actinoplanes couchii</name>
    <dbReference type="NCBI Taxonomy" id="403638"/>
    <lineage>
        <taxon>Bacteria</taxon>
        <taxon>Bacillati</taxon>
        <taxon>Actinomycetota</taxon>
        <taxon>Actinomycetes</taxon>
        <taxon>Micromonosporales</taxon>
        <taxon>Micromonosporaceae</taxon>
        <taxon>Actinoplanes</taxon>
    </lineage>
</organism>
<gene>
    <name evidence="1" type="ORF">Aco03nite_100350</name>
</gene>
<name>A0ABQ3XSY6_9ACTN</name>
<accession>A0ABQ3XSY6</accession>
<dbReference type="RefSeq" id="WP_239146090.1">
    <property type="nucleotide sequence ID" value="NZ_BAAAQE010000002.1"/>
</dbReference>
<dbReference type="Proteomes" id="UP000612282">
    <property type="component" value="Unassembled WGS sequence"/>
</dbReference>